<dbReference type="RefSeq" id="WP_187161454.1">
    <property type="nucleotide sequence ID" value="NZ_CABMOF010000002.1"/>
</dbReference>
<dbReference type="PANTHER" id="PTHR11070:SF2">
    <property type="entry name" value="ATP-DEPENDENT DNA HELICASE SRS2"/>
    <property type="match status" value="1"/>
</dbReference>
<dbReference type="Proteomes" id="UP000070366">
    <property type="component" value="Unassembled WGS sequence"/>
</dbReference>
<keyword evidence="6" id="KW-0238">DNA-binding</keyword>
<evidence type="ECO:0000256" key="3">
    <source>
        <dbReference type="ARBA" id="ARBA00022801"/>
    </source>
</evidence>
<dbReference type="CDD" id="cd17932">
    <property type="entry name" value="DEXQc_UvrD"/>
    <property type="match status" value="1"/>
</dbReference>
<dbReference type="PROSITE" id="PS51217">
    <property type="entry name" value="UVRD_HELICASE_CTER"/>
    <property type="match status" value="1"/>
</dbReference>
<keyword evidence="2 11" id="KW-0547">Nucleotide-binding</keyword>
<dbReference type="STRING" id="626937.HMPREF3293_01710"/>
<reference evidence="14 15" key="1">
    <citation type="submission" date="2016-02" db="EMBL/GenBank/DDBJ databases">
        <authorList>
            <person name="Wen L."/>
            <person name="He K."/>
            <person name="Yang H."/>
        </authorList>
    </citation>
    <scope>NUCLEOTIDE SEQUENCE [LARGE SCALE GENOMIC DNA]</scope>
    <source>
        <strain evidence="14 15">DSM 22607</strain>
    </source>
</reference>
<comment type="similarity">
    <text evidence="1">Belongs to the helicase family. UvrD subfamily.</text>
</comment>
<dbReference type="GO" id="GO:0033202">
    <property type="term" value="C:DNA helicase complex"/>
    <property type="evidence" value="ECO:0007669"/>
    <property type="project" value="TreeGrafter"/>
</dbReference>
<keyword evidence="3 11" id="KW-0378">Hydrolase</keyword>
<dbReference type="EMBL" id="LSZW01000061">
    <property type="protein sequence ID" value="KXK65496.1"/>
    <property type="molecule type" value="Genomic_DNA"/>
</dbReference>
<dbReference type="PANTHER" id="PTHR11070">
    <property type="entry name" value="UVRD / RECB / PCRA DNA HELICASE FAMILY MEMBER"/>
    <property type="match status" value="1"/>
</dbReference>
<evidence type="ECO:0000313" key="14">
    <source>
        <dbReference type="EMBL" id="KXK65496.1"/>
    </source>
</evidence>
<evidence type="ECO:0000259" key="12">
    <source>
        <dbReference type="PROSITE" id="PS51198"/>
    </source>
</evidence>
<dbReference type="GO" id="GO:0043138">
    <property type="term" value="F:3'-5' DNA helicase activity"/>
    <property type="evidence" value="ECO:0007669"/>
    <property type="project" value="UniProtKB-EC"/>
</dbReference>
<dbReference type="SUPFAM" id="SSF52540">
    <property type="entry name" value="P-loop containing nucleoside triphosphate hydrolases"/>
    <property type="match status" value="1"/>
</dbReference>
<dbReference type="InterPro" id="IPR014016">
    <property type="entry name" value="UvrD-like_ATP-bd"/>
</dbReference>
<dbReference type="Pfam" id="PF00580">
    <property type="entry name" value="UvrD-helicase"/>
    <property type="match status" value="1"/>
</dbReference>
<evidence type="ECO:0000256" key="2">
    <source>
        <dbReference type="ARBA" id="ARBA00022741"/>
    </source>
</evidence>
<dbReference type="GO" id="GO:0005829">
    <property type="term" value="C:cytosol"/>
    <property type="evidence" value="ECO:0007669"/>
    <property type="project" value="TreeGrafter"/>
</dbReference>
<dbReference type="EC" id="5.6.2.4" evidence="9"/>
<dbReference type="InterPro" id="IPR027417">
    <property type="entry name" value="P-loop_NTPase"/>
</dbReference>
<keyword evidence="15" id="KW-1185">Reference proteome</keyword>
<evidence type="ECO:0000256" key="11">
    <source>
        <dbReference type="PROSITE-ProRule" id="PRU00560"/>
    </source>
</evidence>
<evidence type="ECO:0000256" key="7">
    <source>
        <dbReference type="ARBA" id="ARBA00023235"/>
    </source>
</evidence>
<dbReference type="GO" id="GO:0005524">
    <property type="term" value="F:ATP binding"/>
    <property type="evidence" value="ECO:0007669"/>
    <property type="project" value="UniProtKB-UniRule"/>
</dbReference>
<feature type="domain" description="UvrD-like helicase ATP-binding" evidence="12">
    <location>
        <begin position="19"/>
        <end position="306"/>
    </location>
</feature>
<dbReference type="InterPro" id="IPR000212">
    <property type="entry name" value="DNA_helicase_UvrD/REP"/>
</dbReference>
<dbReference type="PROSITE" id="PS51198">
    <property type="entry name" value="UVRD_HELICASE_ATP_BIND"/>
    <property type="match status" value="1"/>
</dbReference>
<comment type="catalytic activity">
    <reaction evidence="10">
        <text>ATP + H2O = ADP + phosphate + H(+)</text>
        <dbReference type="Rhea" id="RHEA:13065"/>
        <dbReference type="ChEBI" id="CHEBI:15377"/>
        <dbReference type="ChEBI" id="CHEBI:15378"/>
        <dbReference type="ChEBI" id="CHEBI:30616"/>
        <dbReference type="ChEBI" id="CHEBI:43474"/>
        <dbReference type="ChEBI" id="CHEBI:456216"/>
        <dbReference type="EC" id="5.6.2.4"/>
    </reaction>
</comment>
<evidence type="ECO:0000256" key="5">
    <source>
        <dbReference type="ARBA" id="ARBA00022840"/>
    </source>
</evidence>
<feature type="domain" description="UvrD-like helicase C-terminal" evidence="13">
    <location>
        <begin position="307"/>
        <end position="574"/>
    </location>
</feature>
<dbReference type="AlphaFoldDB" id="A0A136Q4M1"/>
<dbReference type="InterPro" id="IPR014017">
    <property type="entry name" value="DNA_helicase_UvrD-like_C"/>
</dbReference>
<evidence type="ECO:0000256" key="4">
    <source>
        <dbReference type="ARBA" id="ARBA00022806"/>
    </source>
</evidence>
<organism evidence="14 15">
    <name type="scientific">Christensenella minuta</name>
    <dbReference type="NCBI Taxonomy" id="626937"/>
    <lineage>
        <taxon>Bacteria</taxon>
        <taxon>Bacillati</taxon>
        <taxon>Bacillota</taxon>
        <taxon>Clostridia</taxon>
        <taxon>Christensenellales</taxon>
        <taxon>Christensenellaceae</taxon>
        <taxon>Christensenella</taxon>
    </lineage>
</organism>
<dbReference type="Gene3D" id="1.10.486.10">
    <property type="entry name" value="PCRA, domain 4"/>
    <property type="match status" value="1"/>
</dbReference>
<dbReference type="GO" id="GO:0016887">
    <property type="term" value="F:ATP hydrolysis activity"/>
    <property type="evidence" value="ECO:0007669"/>
    <property type="project" value="RHEA"/>
</dbReference>
<accession>A0A136Q4M1</accession>
<comment type="catalytic activity">
    <reaction evidence="8">
        <text>Couples ATP hydrolysis with the unwinding of duplex DNA by translocating in the 3'-5' direction.</text>
        <dbReference type="EC" id="5.6.2.4"/>
    </reaction>
</comment>
<evidence type="ECO:0000256" key="1">
    <source>
        <dbReference type="ARBA" id="ARBA00009922"/>
    </source>
</evidence>
<dbReference type="Gene3D" id="3.40.50.300">
    <property type="entry name" value="P-loop containing nucleotide triphosphate hydrolases"/>
    <property type="match status" value="2"/>
</dbReference>
<evidence type="ECO:0000256" key="9">
    <source>
        <dbReference type="ARBA" id="ARBA00034808"/>
    </source>
</evidence>
<proteinExistence type="inferred from homology"/>
<dbReference type="Gene3D" id="1.10.10.160">
    <property type="match status" value="1"/>
</dbReference>
<evidence type="ECO:0000256" key="6">
    <source>
        <dbReference type="ARBA" id="ARBA00023125"/>
    </source>
</evidence>
<sequence length="730" mass="82851">MRFKITKDKGGICVEDLLHGLNEAQREAVTTTEGFVRVIAGAGSGKTRALSRRFAYLVNEIGILPGNILCVTFTNKSAGEMRQRIHNLTGDNDTGYINTFHGFCVSVLQEDSHAVQYPKSFLVLDNSDIDAMLKIIYEERGLTLRNMTFGKARDMIELRKTFTEKDYYLDMIPMSLAALKQKYDDAVSASDIIFYGYLYQERKCFGLDYNDLINFSLYIFRQNEDIRLKWQKRLEYIMIDEFQDIDALQYQLMEVLCGHHKNLFIVGDPDQTIYTWRGADVRYLLDFDKAFPQAKTILMMQNYRSTPQILSVANSLIGRNRSRIKKDLLPTLPAGAPVVCHHADTAQAEAAWIAEQIGALTARGAACREITILYRAHYITRTLEEVFIKEKIPYVIYSGIQFFGRMEIKDALSYLRMAAYQDDLSFLRIANTPRRNLGQRRIEFLQEYAAQNQCSLYTALRRTIDHDVFKGTKAAQFISLVESFSSGQEGRPISEVLSAILNESGYEKMLRTEGSQERLDNLAELKQSVYEYETSCGEECTMEHYLAHVALFSNGDAADIRDKVKLMTVHAAKGLEFPYVFLCGMNEGIFPSRKTNSLEGMEEERRLAFVAMTRAEKALYLSGAGGRNFDGSPRYPSRFLLDIDPALLSFTKPPREGLIAEARDYIALSSRWLKEDAQRQPLAVGQRVKHSIFGCGVVVDVDAAKAAHIVQFDKIGTPRAISFRAKLDKC</sequence>
<protein>
    <recommendedName>
        <fullName evidence="9">DNA 3'-5' helicase</fullName>
        <ecNumber evidence="9">5.6.2.4</ecNumber>
    </recommendedName>
</protein>
<keyword evidence="5 11" id="KW-0067">ATP-binding</keyword>
<evidence type="ECO:0000313" key="15">
    <source>
        <dbReference type="Proteomes" id="UP000070366"/>
    </source>
</evidence>
<dbReference type="Pfam" id="PF13361">
    <property type="entry name" value="UvrD_C"/>
    <property type="match status" value="1"/>
</dbReference>
<evidence type="ECO:0000259" key="13">
    <source>
        <dbReference type="PROSITE" id="PS51217"/>
    </source>
</evidence>
<dbReference type="CDD" id="cd18807">
    <property type="entry name" value="SF1_C_UvrD"/>
    <property type="match status" value="1"/>
</dbReference>
<name>A0A136Q4M1_9FIRM</name>
<keyword evidence="7" id="KW-0413">Isomerase</keyword>
<evidence type="ECO:0000256" key="10">
    <source>
        <dbReference type="ARBA" id="ARBA00048988"/>
    </source>
</evidence>
<feature type="binding site" evidence="11">
    <location>
        <begin position="40"/>
        <end position="47"/>
    </location>
    <ligand>
        <name>ATP</name>
        <dbReference type="ChEBI" id="CHEBI:30616"/>
    </ligand>
</feature>
<dbReference type="InterPro" id="IPR013986">
    <property type="entry name" value="DExx_box_DNA_helicase_dom_sf"/>
</dbReference>
<keyword evidence="4 11" id="KW-0347">Helicase</keyword>
<evidence type="ECO:0000256" key="8">
    <source>
        <dbReference type="ARBA" id="ARBA00034617"/>
    </source>
</evidence>
<dbReference type="PATRIC" id="fig|626937.4.peg.1691"/>
<dbReference type="GO" id="GO:0000725">
    <property type="term" value="P:recombinational repair"/>
    <property type="evidence" value="ECO:0007669"/>
    <property type="project" value="TreeGrafter"/>
</dbReference>
<dbReference type="GO" id="GO:0003677">
    <property type="term" value="F:DNA binding"/>
    <property type="evidence" value="ECO:0007669"/>
    <property type="project" value="UniProtKB-KW"/>
</dbReference>
<comment type="caution">
    <text evidence="14">The sequence shown here is derived from an EMBL/GenBank/DDBJ whole genome shotgun (WGS) entry which is preliminary data.</text>
</comment>
<gene>
    <name evidence="14" type="ORF">HMPREF3293_01710</name>
</gene>